<feature type="domain" description="Probable zinc-binding" evidence="2">
    <location>
        <begin position="79"/>
        <end position="124"/>
    </location>
</feature>
<name>A0ABP3VPC0_9BURK</name>
<proteinExistence type="predicted"/>
<keyword evidence="4" id="KW-1185">Reference proteome</keyword>
<evidence type="ECO:0000259" key="2">
    <source>
        <dbReference type="Pfam" id="PF13451"/>
    </source>
</evidence>
<dbReference type="Pfam" id="PF13451">
    <property type="entry name" value="zf_Tbcl"/>
    <property type="match status" value="1"/>
</dbReference>
<organism evidence="3 4">
    <name type="scientific">Ideonella azotifigens</name>
    <dbReference type="NCBI Taxonomy" id="513160"/>
    <lineage>
        <taxon>Bacteria</taxon>
        <taxon>Pseudomonadati</taxon>
        <taxon>Pseudomonadota</taxon>
        <taxon>Betaproteobacteria</taxon>
        <taxon>Burkholderiales</taxon>
        <taxon>Sphaerotilaceae</taxon>
        <taxon>Ideonella</taxon>
    </lineage>
</organism>
<protein>
    <recommendedName>
        <fullName evidence="2">Probable zinc-binding domain-containing protein</fullName>
    </recommendedName>
</protein>
<evidence type="ECO:0000313" key="3">
    <source>
        <dbReference type="EMBL" id="GAA0765270.1"/>
    </source>
</evidence>
<dbReference type="EMBL" id="BAAAEW010000042">
    <property type="protein sequence ID" value="GAA0765270.1"/>
    <property type="molecule type" value="Genomic_DNA"/>
</dbReference>
<reference evidence="4" key="1">
    <citation type="journal article" date="2019" name="Int. J. Syst. Evol. Microbiol.">
        <title>The Global Catalogue of Microorganisms (GCM) 10K type strain sequencing project: providing services to taxonomists for standard genome sequencing and annotation.</title>
        <authorList>
            <consortium name="The Broad Institute Genomics Platform"/>
            <consortium name="The Broad Institute Genome Sequencing Center for Infectious Disease"/>
            <person name="Wu L."/>
            <person name="Ma J."/>
        </authorList>
    </citation>
    <scope>NUCLEOTIDE SEQUENCE [LARGE SCALE GENOMIC DNA]</scope>
    <source>
        <strain evidence="4">JCM 15503</strain>
    </source>
</reference>
<feature type="region of interest" description="Disordered" evidence="1">
    <location>
        <begin position="1"/>
        <end position="26"/>
    </location>
</feature>
<evidence type="ECO:0000256" key="1">
    <source>
        <dbReference type="SAM" id="MobiDB-lite"/>
    </source>
</evidence>
<comment type="caution">
    <text evidence="3">The sequence shown here is derived from an EMBL/GenBank/DDBJ whole genome shotgun (WGS) entry which is preliminary data.</text>
</comment>
<dbReference type="InterPro" id="IPR025306">
    <property type="entry name" value="Zn-bnd_dom_prob"/>
</dbReference>
<sequence>MREGIENGERLHRRGRVEMKSNKQRRTEIMARRHARAAAKQAATARRSSARQLSEMTFVEPWMVALNNSFAVPRRQYSDYAFTCRDCAKPQVWTAARQHWWYEVAGGHVWSRAVRCAPCREAERLRVKVARQIAEAGLARKRERLAVVVASEERANEA</sequence>
<dbReference type="Proteomes" id="UP001500279">
    <property type="component" value="Unassembled WGS sequence"/>
</dbReference>
<gene>
    <name evidence="3" type="ORF">GCM10009107_52280</name>
</gene>
<evidence type="ECO:0000313" key="4">
    <source>
        <dbReference type="Proteomes" id="UP001500279"/>
    </source>
</evidence>
<accession>A0ABP3VPC0</accession>